<accession>A0ABR1WXM2</accession>
<dbReference type="GeneID" id="92040246"/>
<sequence length="232" mass="25168">MLSSSSNTSQPPSPLIQTLQRRGYPAWGFVIVRTDYASEERWQAFQEKLDALCDAQLDEETGHGLQRIKDALEFKMIEDPRLQGASSAEARKHFHIPRGMGGVAAGLDLELFLLVDEGVVASVLGSADVASPFSEAAMSSPYLVAVDAADETADGYPGFFRVLGDALLSELYPKLCMGLSPKDLWAMLGDGQTSWTGDEEGSQFLRNREKIPIPAVNGGYPFCSTITCENEG</sequence>
<proteinExistence type="predicted"/>
<keyword evidence="2" id="KW-1185">Reference proteome</keyword>
<name>A0ABR1WXM2_9PEZI</name>
<organism evidence="1 2">
    <name type="scientific">Apiospora hydei</name>
    <dbReference type="NCBI Taxonomy" id="1337664"/>
    <lineage>
        <taxon>Eukaryota</taxon>
        <taxon>Fungi</taxon>
        <taxon>Dikarya</taxon>
        <taxon>Ascomycota</taxon>
        <taxon>Pezizomycotina</taxon>
        <taxon>Sordariomycetes</taxon>
        <taxon>Xylariomycetidae</taxon>
        <taxon>Amphisphaeriales</taxon>
        <taxon>Apiosporaceae</taxon>
        <taxon>Apiospora</taxon>
    </lineage>
</organism>
<evidence type="ECO:0000313" key="2">
    <source>
        <dbReference type="Proteomes" id="UP001433268"/>
    </source>
</evidence>
<gene>
    <name evidence="1" type="ORF">PG997_002871</name>
</gene>
<evidence type="ECO:0000313" key="1">
    <source>
        <dbReference type="EMBL" id="KAK8087910.1"/>
    </source>
</evidence>
<comment type="caution">
    <text evidence="1">The sequence shown here is derived from an EMBL/GenBank/DDBJ whole genome shotgun (WGS) entry which is preliminary data.</text>
</comment>
<dbReference type="EMBL" id="JAQQWN010000004">
    <property type="protein sequence ID" value="KAK8087910.1"/>
    <property type="molecule type" value="Genomic_DNA"/>
</dbReference>
<dbReference type="RefSeq" id="XP_066670804.1">
    <property type="nucleotide sequence ID" value="XM_066807186.1"/>
</dbReference>
<reference evidence="1 2" key="1">
    <citation type="submission" date="2023-01" db="EMBL/GenBank/DDBJ databases">
        <title>Analysis of 21 Apiospora genomes using comparative genomics revels a genus with tremendous synthesis potential of carbohydrate active enzymes and secondary metabolites.</title>
        <authorList>
            <person name="Sorensen T."/>
        </authorList>
    </citation>
    <scope>NUCLEOTIDE SEQUENCE [LARGE SCALE GENOMIC DNA]</scope>
    <source>
        <strain evidence="1 2">CBS 114990</strain>
    </source>
</reference>
<dbReference type="Proteomes" id="UP001433268">
    <property type="component" value="Unassembled WGS sequence"/>
</dbReference>
<protein>
    <submittedName>
        <fullName evidence="1">Uncharacterized protein</fullName>
    </submittedName>
</protein>